<feature type="compositionally biased region" description="Basic and acidic residues" evidence="4">
    <location>
        <begin position="600"/>
        <end position="632"/>
    </location>
</feature>
<dbReference type="Proteomes" id="UP000537989">
    <property type="component" value="Unassembled WGS sequence"/>
</dbReference>
<evidence type="ECO:0000259" key="7">
    <source>
        <dbReference type="Pfam" id="PF13015"/>
    </source>
</evidence>
<dbReference type="PANTHER" id="PTHR12630">
    <property type="entry name" value="N-LINKED OLIGOSACCHARIDE PROCESSING"/>
    <property type="match status" value="1"/>
</dbReference>
<feature type="region of interest" description="Disordered" evidence="4">
    <location>
        <begin position="212"/>
        <end position="231"/>
    </location>
</feature>
<feature type="coiled-coil region" evidence="3">
    <location>
        <begin position="249"/>
        <end position="283"/>
    </location>
</feature>
<feature type="domain" description="Glucosidase 2 subunit beta-like" evidence="7">
    <location>
        <begin position="400"/>
        <end position="528"/>
    </location>
</feature>
<dbReference type="Gene3D" id="2.70.130.10">
    <property type="entry name" value="Mannose-6-phosphate receptor binding domain"/>
    <property type="match status" value="1"/>
</dbReference>
<dbReference type="EMBL" id="JAAMOD010000262">
    <property type="protein sequence ID" value="KAF5233108.1"/>
    <property type="molecule type" value="Genomic_DNA"/>
</dbReference>
<name>A0AAN6BX94_FUSAU</name>
<dbReference type="SUPFAM" id="SSF50911">
    <property type="entry name" value="Mannose 6-phosphate receptor domain"/>
    <property type="match status" value="1"/>
</dbReference>
<evidence type="ECO:0000313" key="8">
    <source>
        <dbReference type="EMBL" id="KAF5233108.1"/>
    </source>
</evidence>
<feature type="domain" description="Glucosidase II beta subunit N-terminal" evidence="6">
    <location>
        <begin position="21"/>
        <end position="78"/>
    </location>
</feature>
<keyword evidence="3" id="KW-0175">Coiled coil</keyword>
<feature type="region of interest" description="Disordered" evidence="4">
    <location>
        <begin position="598"/>
        <end position="640"/>
    </location>
</feature>
<keyword evidence="9" id="KW-1185">Reference proteome</keyword>
<dbReference type="AlphaFoldDB" id="A0AAN6BX94"/>
<evidence type="ECO:0000259" key="6">
    <source>
        <dbReference type="Pfam" id="PF12999"/>
    </source>
</evidence>
<dbReference type="GO" id="GO:0017177">
    <property type="term" value="C:glucosidase II complex"/>
    <property type="evidence" value="ECO:0007669"/>
    <property type="project" value="TreeGrafter"/>
</dbReference>
<evidence type="ECO:0000256" key="1">
    <source>
        <dbReference type="ARBA" id="ARBA00022387"/>
    </source>
</evidence>
<dbReference type="InterPro" id="IPR039794">
    <property type="entry name" value="Gtb1-like"/>
</dbReference>
<comment type="caution">
    <text evidence="8">The sequence shown here is derived from an EMBL/GenBank/DDBJ whole genome shotgun (WGS) entry which is preliminary data.</text>
</comment>
<feature type="domain" description="Glucosidase II beta subunit N-terminal" evidence="6">
    <location>
        <begin position="94"/>
        <end position="206"/>
    </location>
</feature>
<gene>
    <name evidence="8" type="ORF">FAUST_8343</name>
</gene>
<evidence type="ECO:0000256" key="3">
    <source>
        <dbReference type="SAM" id="Coils"/>
    </source>
</evidence>
<reference evidence="8 9" key="1">
    <citation type="submission" date="2020-02" db="EMBL/GenBank/DDBJ databases">
        <title>Identification and distribution of gene clusters putatively required for synthesis of sphingolipid metabolism inhibitors in phylogenetically diverse species of the filamentous fungus Fusarium.</title>
        <authorList>
            <person name="Kim H.-S."/>
            <person name="Busman M."/>
            <person name="Brown D.W."/>
            <person name="Divon H."/>
            <person name="Uhlig S."/>
            <person name="Proctor R.H."/>
        </authorList>
    </citation>
    <scope>NUCLEOTIDE SEQUENCE [LARGE SCALE GENOMIC DNA]</scope>
    <source>
        <strain evidence="8 9">NRRL 2903</strain>
    </source>
</reference>
<keyword evidence="5" id="KW-0732">Signal</keyword>
<dbReference type="InterPro" id="IPR036607">
    <property type="entry name" value="PRKCSH"/>
</dbReference>
<keyword evidence="2" id="KW-0256">Endoplasmic reticulum</keyword>
<dbReference type="GO" id="GO:0006491">
    <property type="term" value="P:N-glycan processing"/>
    <property type="evidence" value="ECO:0007669"/>
    <property type="project" value="TreeGrafter"/>
</dbReference>
<evidence type="ECO:0000256" key="5">
    <source>
        <dbReference type="SAM" id="SignalP"/>
    </source>
</evidence>
<dbReference type="PANTHER" id="PTHR12630:SF1">
    <property type="entry name" value="GLUCOSIDASE 2 SUBUNIT BETA"/>
    <property type="match status" value="1"/>
</dbReference>
<protein>
    <recommendedName>
        <fullName evidence="1">Glucosidase 2 subunit beta</fullName>
    </recommendedName>
</protein>
<feature type="signal peptide" evidence="5">
    <location>
        <begin position="1"/>
        <end position="21"/>
    </location>
</feature>
<sequence>MQHPNSVALLSAIYAFTLAAAGGVPRGVGPEFVSHYEGKEEFSCITNAAIKLSLDRINDNTCDCPDGSDEPGTAACANIDPLSPEQPLAGSLSGTTNTTNALPGFWCANKGHIGMYVPFLYVNDGVCDYELCCDGSEEYAGVGGIKCENKCAEIGKEYRRLEDEKKKAMQNAAKKRAAMVNEAKDLRQKVENKVADLNKEIAALEAKKEDLAQKHREAEQQDKGKVVRGGDENGGGKLGVLTGLAKTRINELRDALDNVVSQRDVLKERVGELEELLTKFKTEYNPNFNDEGVKAAIRSFEDYSARQAAAVDEVIPDEDILSVLKEDSESNGINWSEFAEGEGSDTDILYNFEAYLPTSIRSFVHGTLDSIRVWAITNGMLADNSTPGKESTLVRAAREALDAANRDLTDKQTSLSVEQADLNTDYGPDDIFRALKGKCVSLEAGEYTYEQCWLDRTKQKSKKGHGQSTMGNFKRIDREMADEEDRIDGKSLGKGERIVLRYEDGQQCWNGPQRRTDVWLGCAETEELWRLWAYAEPPFAMPQHTDIATRAFIVSLKAPCCGKSSAEVAYLLGQSIRQVDRIYARAIKNGFDPNSLPLNLRDDHLRDAPRSGRPKKATEGADKVQEADKVQDEGTQGEGL</sequence>
<accession>A0AAN6BX94</accession>
<evidence type="ECO:0000256" key="4">
    <source>
        <dbReference type="SAM" id="MobiDB-lite"/>
    </source>
</evidence>
<dbReference type="Pfam" id="PF12999">
    <property type="entry name" value="PRKCSH-like"/>
    <property type="match status" value="2"/>
</dbReference>
<dbReference type="Pfam" id="PF13015">
    <property type="entry name" value="PRKCSH_1"/>
    <property type="match status" value="1"/>
</dbReference>
<dbReference type="InterPro" id="IPR009011">
    <property type="entry name" value="Man6P_isomerase_rcpt-bd_dom_sf"/>
</dbReference>
<organism evidence="8 9">
    <name type="scientific">Fusarium austroamericanum</name>
    <dbReference type="NCBI Taxonomy" id="282268"/>
    <lineage>
        <taxon>Eukaryota</taxon>
        <taxon>Fungi</taxon>
        <taxon>Dikarya</taxon>
        <taxon>Ascomycota</taxon>
        <taxon>Pezizomycotina</taxon>
        <taxon>Sordariomycetes</taxon>
        <taxon>Hypocreomycetidae</taxon>
        <taxon>Hypocreales</taxon>
        <taxon>Nectriaceae</taxon>
        <taxon>Fusarium</taxon>
    </lineage>
</organism>
<dbReference type="InterPro" id="IPR028146">
    <property type="entry name" value="PRKCSH_N"/>
</dbReference>
<evidence type="ECO:0000313" key="9">
    <source>
        <dbReference type="Proteomes" id="UP000537989"/>
    </source>
</evidence>
<evidence type="ECO:0000256" key="2">
    <source>
        <dbReference type="ARBA" id="ARBA00022824"/>
    </source>
</evidence>
<proteinExistence type="predicted"/>
<feature type="chain" id="PRO_5043006613" description="Glucosidase 2 subunit beta" evidence="5">
    <location>
        <begin position="22"/>
        <end position="640"/>
    </location>
</feature>